<comment type="caution">
    <text evidence="1">The sequence shown here is derived from an EMBL/GenBank/DDBJ whole genome shotgun (WGS) entry which is preliminary data.</text>
</comment>
<gene>
    <name evidence="1" type="ORF">GQ607_005653</name>
</gene>
<dbReference type="InterPro" id="IPR024079">
    <property type="entry name" value="MetalloPept_cat_dom_sf"/>
</dbReference>
<evidence type="ECO:0000313" key="1">
    <source>
        <dbReference type="EMBL" id="KAF0327170.1"/>
    </source>
</evidence>
<dbReference type="Pfam" id="PF13688">
    <property type="entry name" value="Reprolysin_5"/>
    <property type="match status" value="1"/>
</dbReference>
<name>A0A8H3WIN7_9PEZI</name>
<dbReference type="AlphaFoldDB" id="A0A8H3WIN7"/>
<protein>
    <submittedName>
        <fullName evidence="1">Matrix metalloproteinase-11</fullName>
    </submittedName>
</protein>
<accession>A0A8H3WIN7</accession>
<dbReference type="SUPFAM" id="SSF55486">
    <property type="entry name" value="Metalloproteases ('zincins'), catalytic domain"/>
    <property type="match status" value="1"/>
</dbReference>
<sequence length="276" mass="30274">MTDVTINSASEPSTRETVVDQIVSAVGEHTLDTVPPTSTPNIQPAIPISPSSPADDDFIPSCITQAPIPKALSNAKNKDLGAIMLGLAHECPRWMPGSVLKWVVMKEGFKTPADADYAAQHLNMACLKWNELNVGVTFEWVSNVVDATFALFHGGSHGNTLASAFFPNPNDISMMLVYNAAFSIPRWKANMWKMFMHELGHVLGLRHEFAMDTATGEKREMFAAVQLGPPNDRSVMTYGREPPEVQESDVESTRKFYALEDGAMMGLTPVQDYSPM</sequence>
<dbReference type="OrthoDB" id="406838at2759"/>
<dbReference type="Gene3D" id="3.40.390.10">
    <property type="entry name" value="Collagenase (Catalytic Domain)"/>
    <property type="match status" value="1"/>
</dbReference>
<reference evidence="1 2" key="1">
    <citation type="submission" date="2019-12" db="EMBL/GenBank/DDBJ databases">
        <title>A genome sequence resource for the geographically widespread anthracnose pathogen Colletotrichum asianum.</title>
        <authorList>
            <person name="Meng Y."/>
        </authorList>
    </citation>
    <scope>NUCLEOTIDE SEQUENCE [LARGE SCALE GENOMIC DNA]</scope>
    <source>
        <strain evidence="1 2">ICMP 18580</strain>
    </source>
</reference>
<organism evidence="1 2">
    <name type="scientific">Colletotrichum asianum</name>
    <dbReference type="NCBI Taxonomy" id="702518"/>
    <lineage>
        <taxon>Eukaryota</taxon>
        <taxon>Fungi</taxon>
        <taxon>Dikarya</taxon>
        <taxon>Ascomycota</taxon>
        <taxon>Pezizomycotina</taxon>
        <taxon>Sordariomycetes</taxon>
        <taxon>Hypocreomycetidae</taxon>
        <taxon>Glomerellales</taxon>
        <taxon>Glomerellaceae</taxon>
        <taxon>Colletotrichum</taxon>
        <taxon>Colletotrichum gloeosporioides species complex</taxon>
    </lineage>
</organism>
<evidence type="ECO:0000313" key="2">
    <source>
        <dbReference type="Proteomes" id="UP000434172"/>
    </source>
</evidence>
<dbReference type="Proteomes" id="UP000434172">
    <property type="component" value="Unassembled WGS sequence"/>
</dbReference>
<dbReference type="GO" id="GO:0008237">
    <property type="term" value="F:metallopeptidase activity"/>
    <property type="evidence" value="ECO:0007669"/>
    <property type="project" value="InterPro"/>
</dbReference>
<keyword evidence="2" id="KW-1185">Reference proteome</keyword>
<proteinExistence type="predicted"/>
<dbReference type="EMBL" id="WOWK01000025">
    <property type="protein sequence ID" value="KAF0327170.1"/>
    <property type="molecule type" value="Genomic_DNA"/>
</dbReference>